<proteinExistence type="predicted"/>
<accession>A0A174PPW0</accession>
<dbReference type="Proteomes" id="UP000095762">
    <property type="component" value="Unassembled WGS sequence"/>
</dbReference>
<evidence type="ECO:0000313" key="2">
    <source>
        <dbReference type="Proteomes" id="UP000095762"/>
    </source>
</evidence>
<gene>
    <name evidence="1" type="ORF">ERS852569_00188</name>
</gene>
<evidence type="ECO:0000313" key="1">
    <source>
        <dbReference type="EMBL" id="CUP61611.1"/>
    </source>
</evidence>
<reference evidence="1 2" key="1">
    <citation type="submission" date="2015-09" db="EMBL/GenBank/DDBJ databases">
        <authorList>
            <consortium name="Pathogen Informatics"/>
        </authorList>
    </citation>
    <scope>NUCLEOTIDE SEQUENCE [LARGE SCALE GENOMIC DNA]</scope>
    <source>
        <strain evidence="1 2">2789STDY5834957</strain>
    </source>
</reference>
<protein>
    <submittedName>
        <fullName evidence="1">Uncharacterized protein</fullName>
    </submittedName>
</protein>
<name>A0A174PPW0_9FIRM</name>
<organism evidence="1 2">
    <name type="scientific">Blautia obeum</name>
    <dbReference type="NCBI Taxonomy" id="40520"/>
    <lineage>
        <taxon>Bacteria</taxon>
        <taxon>Bacillati</taxon>
        <taxon>Bacillota</taxon>
        <taxon>Clostridia</taxon>
        <taxon>Lachnospirales</taxon>
        <taxon>Lachnospiraceae</taxon>
        <taxon>Blautia</taxon>
    </lineage>
</organism>
<dbReference type="AlphaFoldDB" id="A0A174PPW0"/>
<dbReference type="EMBL" id="CZBP01000001">
    <property type="protein sequence ID" value="CUP61611.1"/>
    <property type="molecule type" value="Genomic_DNA"/>
</dbReference>
<sequence>MAELKFEISQLLGYRITEHAEMYGSVICST</sequence>